<comment type="caution">
    <text evidence="2">The sequence shown here is derived from an EMBL/GenBank/DDBJ whole genome shotgun (WGS) entry which is preliminary data.</text>
</comment>
<dbReference type="InterPro" id="IPR010850">
    <property type="entry name" value="Neuroparsin"/>
</dbReference>
<dbReference type="AlphaFoldDB" id="A0A836JFT4"/>
<keyword evidence="3" id="KW-1185">Reference proteome</keyword>
<keyword evidence="1" id="KW-0812">Transmembrane</keyword>
<accession>A0A836JFT4</accession>
<dbReference type="EMBL" id="JAANIA010001848">
    <property type="protein sequence ID" value="KAG5318780.1"/>
    <property type="molecule type" value="Genomic_DNA"/>
</dbReference>
<dbReference type="Proteomes" id="UP000668214">
    <property type="component" value="Unassembled WGS sequence"/>
</dbReference>
<proteinExistence type="predicted"/>
<feature type="non-terminal residue" evidence="2">
    <location>
        <position position="1"/>
    </location>
</feature>
<organism evidence="2 3">
    <name type="scientific">Pseudoatta argentina</name>
    <dbReference type="NCBI Taxonomy" id="621737"/>
    <lineage>
        <taxon>Eukaryota</taxon>
        <taxon>Metazoa</taxon>
        <taxon>Ecdysozoa</taxon>
        <taxon>Arthropoda</taxon>
        <taxon>Hexapoda</taxon>
        <taxon>Insecta</taxon>
        <taxon>Pterygota</taxon>
        <taxon>Neoptera</taxon>
        <taxon>Endopterygota</taxon>
        <taxon>Hymenoptera</taxon>
        <taxon>Apocrita</taxon>
        <taxon>Aculeata</taxon>
        <taxon>Formicoidea</taxon>
        <taxon>Formicidae</taxon>
        <taxon>Myrmicinae</taxon>
        <taxon>Pseudoatta</taxon>
    </lineage>
</organism>
<protein>
    <submittedName>
        <fullName evidence="2">NPAB protein</fullName>
    </submittedName>
</protein>
<feature type="non-terminal residue" evidence="2">
    <location>
        <position position="148"/>
    </location>
</feature>
<dbReference type="Pfam" id="PF07327">
    <property type="entry name" value="Neuroparsin"/>
    <property type="match status" value="1"/>
</dbReference>
<feature type="transmembrane region" description="Helical" evidence="1">
    <location>
        <begin position="14"/>
        <end position="35"/>
    </location>
</feature>
<gene>
    <name evidence="2" type="primary">Npab</name>
    <name evidence="2" type="ORF">G6Z78_0004207</name>
</gene>
<evidence type="ECO:0000256" key="1">
    <source>
        <dbReference type="SAM" id="Phobius"/>
    </source>
</evidence>
<evidence type="ECO:0000313" key="3">
    <source>
        <dbReference type="Proteomes" id="UP000668214"/>
    </source>
</evidence>
<name>A0A836JFT4_9HYME</name>
<reference evidence="2" key="1">
    <citation type="submission" date="2020-02" db="EMBL/GenBank/DDBJ databases">
        <title>Relaxed selection underlies rapid genomic changes in the transitions from sociality to social parasitism in ants.</title>
        <authorList>
            <person name="Bi X."/>
        </authorList>
    </citation>
    <scope>NUCLEOTIDE SEQUENCE</scope>
    <source>
        <strain evidence="2">BGI-DK2014c</strain>
        <tissue evidence="2">Whole body</tissue>
    </source>
</reference>
<sequence>MAIYMHVVSVSDRWITMLAFQLTYMLVLLAAVFVIDKCHAHPAIAQRHEPRPLCVGCADKCEQCEFGYTTSTLCGISECRKGPGHICGGPSDSWGMCGDGLICSCNRCTGCSVDSLTCFANTCLPHQSLETRSYPDIFDNFPINRFAK</sequence>
<evidence type="ECO:0000313" key="2">
    <source>
        <dbReference type="EMBL" id="KAG5318780.1"/>
    </source>
</evidence>
<keyword evidence="1" id="KW-0472">Membrane</keyword>
<keyword evidence="1" id="KW-1133">Transmembrane helix</keyword>